<evidence type="ECO:0000256" key="1">
    <source>
        <dbReference type="ARBA" id="ARBA00004202"/>
    </source>
</evidence>
<feature type="domain" description="ABC transporter" evidence="6">
    <location>
        <begin position="5"/>
        <end position="227"/>
    </location>
</feature>
<dbReference type="AlphaFoldDB" id="A0A8J3LI98"/>
<comment type="caution">
    <text evidence="7">The sequence shown here is derived from an EMBL/GenBank/DDBJ whole genome shotgun (WGS) entry which is preliminary data.</text>
</comment>
<dbReference type="PANTHER" id="PTHR42711">
    <property type="entry name" value="ABC TRANSPORTER ATP-BINDING PROTEIN"/>
    <property type="match status" value="1"/>
</dbReference>
<dbReference type="RefSeq" id="WP_166378652.1">
    <property type="nucleotide sequence ID" value="NZ_BAAATT010000007.1"/>
</dbReference>
<evidence type="ECO:0000256" key="3">
    <source>
        <dbReference type="ARBA" id="ARBA00022741"/>
    </source>
</evidence>
<comment type="subcellular location">
    <subcellularLocation>
        <location evidence="1">Cell membrane</location>
        <topology evidence="1">Peripheral membrane protein</topology>
    </subcellularLocation>
</comment>
<dbReference type="InterPro" id="IPR003593">
    <property type="entry name" value="AAA+_ATPase"/>
</dbReference>
<dbReference type="SUPFAM" id="SSF52540">
    <property type="entry name" value="P-loop containing nucleoside triphosphate hydrolases"/>
    <property type="match status" value="1"/>
</dbReference>
<dbReference type="InterPro" id="IPR027417">
    <property type="entry name" value="P-loop_NTPase"/>
</dbReference>
<dbReference type="Proteomes" id="UP000660339">
    <property type="component" value="Unassembled WGS sequence"/>
</dbReference>
<reference evidence="7" key="1">
    <citation type="submission" date="2021-01" db="EMBL/GenBank/DDBJ databases">
        <title>Whole genome shotgun sequence of Catellatospora methionotrophica NBRC 14553.</title>
        <authorList>
            <person name="Komaki H."/>
            <person name="Tamura T."/>
        </authorList>
    </citation>
    <scope>NUCLEOTIDE SEQUENCE</scope>
    <source>
        <strain evidence="7">NBRC 14553</strain>
    </source>
</reference>
<dbReference type="CDD" id="cd03230">
    <property type="entry name" value="ABC_DR_subfamily_A"/>
    <property type="match status" value="1"/>
</dbReference>
<evidence type="ECO:0000256" key="5">
    <source>
        <dbReference type="ARBA" id="ARBA00023251"/>
    </source>
</evidence>
<keyword evidence="3" id="KW-0547">Nucleotide-binding</keyword>
<keyword evidence="5" id="KW-0046">Antibiotic resistance</keyword>
<keyword evidence="2" id="KW-0813">Transport</keyword>
<evidence type="ECO:0000313" key="8">
    <source>
        <dbReference type="Proteomes" id="UP000660339"/>
    </source>
</evidence>
<dbReference type="GO" id="GO:0016887">
    <property type="term" value="F:ATP hydrolysis activity"/>
    <property type="evidence" value="ECO:0007669"/>
    <property type="project" value="InterPro"/>
</dbReference>
<organism evidence="7 8">
    <name type="scientific">Catellatospora methionotrophica</name>
    <dbReference type="NCBI Taxonomy" id="121620"/>
    <lineage>
        <taxon>Bacteria</taxon>
        <taxon>Bacillati</taxon>
        <taxon>Actinomycetota</taxon>
        <taxon>Actinomycetes</taxon>
        <taxon>Micromonosporales</taxon>
        <taxon>Micromonosporaceae</taxon>
        <taxon>Catellatospora</taxon>
    </lineage>
</organism>
<dbReference type="PANTHER" id="PTHR42711:SF17">
    <property type="entry name" value="ABC TRANSPORTER ATP-BINDING PROTEIN"/>
    <property type="match status" value="1"/>
</dbReference>
<gene>
    <name evidence="7" type="ORF">Cme02nite_33270</name>
</gene>
<name>A0A8J3LI98_9ACTN</name>
<dbReference type="GO" id="GO:0046677">
    <property type="term" value="P:response to antibiotic"/>
    <property type="evidence" value="ECO:0007669"/>
    <property type="project" value="UniProtKB-KW"/>
</dbReference>
<dbReference type="Pfam" id="PF00005">
    <property type="entry name" value="ABC_tran"/>
    <property type="match status" value="1"/>
</dbReference>
<evidence type="ECO:0000313" key="7">
    <source>
        <dbReference type="EMBL" id="GIG14995.1"/>
    </source>
</evidence>
<dbReference type="GO" id="GO:0005524">
    <property type="term" value="F:ATP binding"/>
    <property type="evidence" value="ECO:0007669"/>
    <property type="project" value="UniProtKB-KW"/>
</dbReference>
<dbReference type="InterPro" id="IPR003439">
    <property type="entry name" value="ABC_transporter-like_ATP-bd"/>
</dbReference>
<dbReference type="SMART" id="SM00382">
    <property type="entry name" value="AAA"/>
    <property type="match status" value="1"/>
</dbReference>
<dbReference type="InterPro" id="IPR017871">
    <property type="entry name" value="ABC_transporter-like_CS"/>
</dbReference>
<evidence type="ECO:0000256" key="2">
    <source>
        <dbReference type="ARBA" id="ARBA00022448"/>
    </source>
</evidence>
<dbReference type="InterPro" id="IPR050763">
    <property type="entry name" value="ABC_transporter_ATP-binding"/>
</dbReference>
<keyword evidence="4 7" id="KW-0067">ATP-binding</keyword>
<keyword evidence="8" id="KW-1185">Reference proteome</keyword>
<dbReference type="PROSITE" id="PS00211">
    <property type="entry name" value="ABC_TRANSPORTER_1"/>
    <property type="match status" value="1"/>
</dbReference>
<evidence type="ECO:0000259" key="6">
    <source>
        <dbReference type="PROSITE" id="PS50893"/>
    </source>
</evidence>
<dbReference type="Gene3D" id="3.40.50.300">
    <property type="entry name" value="P-loop containing nucleotide triphosphate hydrolases"/>
    <property type="match status" value="1"/>
</dbReference>
<proteinExistence type="predicted"/>
<dbReference type="GO" id="GO:0005886">
    <property type="term" value="C:plasma membrane"/>
    <property type="evidence" value="ECO:0007669"/>
    <property type="project" value="UniProtKB-SubCell"/>
</dbReference>
<protein>
    <submittedName>
        <fullName evidence="7">ABC transporter ATP-binding protein</fullName>
    </submittedName>
</protein>
<accession>A0A8J3LI98</accession>
<dbReference type="EMBL" id="BONJ01000017">
    <property type="protein sequence ID" value="GIG14995.1"/>
    <property type="molecule type" value="Genomic_DNA"/>
</dbReference>
<dbReference type="PROSITE" id="PS50893">
    <property type="entry name" value="ABC_TRANSPORTER_2"/>
    <property type="match status" value="1"/>
</dbReference>
<evidence type="ECO:0000256" key="4">
    <source>
        <dbReference type="ARBA" id="ARBA00022840"/>
    </source>
</evidence>
<sequence length="312" mass="33125">MEVIARLEHVTKTYGKVVALDAVSLTVSRGVTAVLGPNGAGKSTMIELLSGLRRPTGGRVEVLGGDPGDLAVKARIGITPQRTALPWRLTVAETLDLLAAHYPKPLTRDEVVQRLDLGEFLHKRNGTLSGGQRRRVALGAALIGNPELLFLDEPTSGLDADSRDRLWAAIAEVSAGGRGVLLTTHDMAEAEHLAGRIVVIAGGKVARDGSLDDVIVEVGLHLVDIEVPDGTSPLTFTTIPAERVEQLGNRTRIYTADPDATVRALVLDRVPFRGIRVERVGLEEAIRAITAGDGDSVIPVSPAVPQLAERVS</sequence>